<dbReference type="PROSITE" id="PS00909">
    <property type="entry name" value="MR_MLE_2"/>
    <property type="match status" value="1"/>
</dbReference>
<name>A0A1L5BLT3_SPHIB</name>
<dbReference type="InterPro" id="IPR029017">
    <property type="entry name" value="Enolase-like_N"/>
</dbReference>
<evidence type="ECO:0000256" key="4">
    <source>
        <dbReference type="ARBA" id="ARBA00022797"/>
    </source>
</evidence>
<dbReference type="Proteomes" id="UP000004550">
    <property type="component" value="Chromosome"/>
</dbReference>
<dbReference type="KEGG" id="sinb:SIDU_04795"/>
<dbReference type="SUPFAM" id="SSF54826">
    <property type="entry name" value="Enolase N-terminal domain-like"/>
    <property type="match status" value="1"/>
</dbReference>
<comment type="cofactor">
    <cofactor evidence="1">
        <name>Mn(2+)</name>
        <dbReference type="ChEBI" id="CHEBI:29035"/>
    </cofactor>
</comment>
<evidence type="ECO:0000313" key="9">
    <source>
        <dbReference type="EMBL" id="APL93880.1"/>
    </source>
</evidence>
<evidence type="ECO:0000256" key="5">
    <source>
        <dbReference type="ARBA" id="ARBA00023211"/>
    </source>
</evidence>
<dbReference type="GO" id="GO:0018850">
    <property type="term" value="F:chloromuconate cycloisomerase activity"/>
    <property type="evidence" value="ECO:0007669"/>
    <property type="project" value="InterPro"/>
</dbReference>
<dbReference type="InterPro" id="IPR029065">
    <property type="entry name" value="Enolase_C-like"/>
</dbReference>
<gene>
    <name evidence="9" type="ORF">SIDU_04795</name>
</gene>
<dbReference type="InterPro" id="IPR013370">
    <property type="entry name" value="Chloromuconate_cycloisomerase"/>
</dbReference>
<dbReference type="NCBIfam" id="TIGR02534">
    <property type="entry name" value="mucon_cyclo"/>
    <property type="match status" value="1"/>
</dbReference>
<evidence type="ECO:0000313" key="10">
    <source>
        <dbReference type="Proteomes" id="UP000004550"/>
    </source>
</evidence>
<dbReference type="GO" id="GO:0000287">
    <property type="term" value="F:magnesium ion binding"/>
    <property type="evidence" value="ECO:0007669"/>
    <property type="project" value="UniProtKB-ARBA"/>
</dbReference>
<reference evidence="9 10" key="1">
    <citation type="journal article" date="2012" name="J. Bacteriol.">
        <title>Genome sequence of Sphingobium indicum B90A, a hexachlorocyclohexane-degrading bacterium.</title>
        <authorList>
            <person name="Anand S."/>
            <person name="Sangwan N."/>
            <person name="Lata P."/>
            <person name="Kaur J."/>
            <person name="Dua A."/>
            <person name="Singh A.K."/>
            <person name="Verma M."/>
            <person name="Kaur J."/>
            <person name="Khurana J.P."/>
            <person name="Khurana P."/>
            <person name="Mathur S."/>
            <person name="Lal R."/>
        </authorList>
    </citation>
    <scope>NUCLEOTIDE SEQUENCE [LARGE SCALE GENOMIC DNA]</scope>
    <source>
        <strain evidence="10">DSM 16412 / CCM 7286 / MTCC 6364 / B90A</strain>
    </source>
</reference>
<keyword evidence="5" id="KW-0464">Manganese</keyword>
<accession>A0A1L5BLT3</accession>
<dbReference type="InterPro" id="IPR013342">
    <property type="entry name" value="Mandelate_racemase_C"/>
</dbReference>
<dbReference type="RefSeq" id="WP_007688898.1">
    <property type="nucleotide sequence ID" value="NZ_CP013070.1"/>
</dbReference>
<dbReference type="SUPFAM" id="SSF51604">
    <property type="entry name" value="Enolase C-terminal domain-like"/>
    <property type="match status" value="1"/>
</dbReference>
<dbReference type="CDD" id="cd03318">
    <property type="entry name" value="MLE"/>
    <property type="match status" value="1"/>
</dbReference>
<dbReference type="SFLD" id="SFLDG00180">
    <property type="entry name" value="muconate_cycloisomerase"/>
    <property type="match status" value="1"/>
</dbReference>
<keyword evidence="4" id="KW-0058">Aromatic hydrocarbons catabolism</keyword>
<dbReference type="Gene3D" id="3.30.390.10">
    <property type="entry name" value="Enolase-like, N-terminal domain"/>
    <property type="match status" value="1"/>
</dbReference>
<dbReference type="Pfam" id="PF02746">
    <property type="entry name" value="MR_MLE_N"/>
    <property type="match status" value="1"/>
</dbReference>
<evidence type="ECO:0000256" key="1">
    <source>
        <dbReference type="ARBA" id="ARBA00001936"/>
    </source>
</evidence>
<dbReference type="AlphaFoldDB" id="A0A1L5BLT3"/>
<feature type="domain" description="Mandelate racemase/muconate lactonizing enzyme C-terminal" evidence="8">
    <location>
        <begin position="176"/>
        <end position="273"/>
    </location>
</feature>
<protein>
    <submittedName>
        <fullName evidence="9">Chloromuconate cycloisomerase</fullName>
    </submittedName>
</protein>
<evidence type="ECO:0000259" key="8">
    <source>
        <dbReference type="SMART" id="SM00922"/>
    </source>
</evidence>
<dbReference type="GO" id="GO:0009063">
    <property type="term" value="P:amino acid catabolic process"/>
    <property type="evidence" value="ECO:0007669"/>
    <property type="project" value="InterPro"/>
</dbReference>
<dbReference type="Pfam" id="PF13378">
    <property type="entry name" value="MR_MLE_C"/>
    <property type="match status" value="1"/>
</dbReference>
<evidence type="ECO:0000256" key="6">
    <source>
        <dbReference type="ARBA" id="ARBA00023235"/>
    </source>
</evidence>
<dbReference type="Gene3D" id="3.20.20.120">
    <property type="entry name" value="Enolase-like C-terminal domain"/>
    <property type="match status" value="1"/>
</dbReference>
<dbReference type="EMBL" id="CP013070">
    <property type="protein sequence ID" value="APL93880.1"/>
    <property type="molecule type" value="Genomic_DNA"/>
</dbReference>
<keyword evidence="6 9" id="KW-0413">Isomerase</keyword>
<dbReference type="SFLD" id="SFLDS00001">
    <property type="entry name" value="Enolase"/>
    <property type="match status" value="1"/>
</dbReference>
<evidence type="ECO:0000256" key="2">
    <source>
        <dbReference type="ARBA" id="ARBA00008031"/>
    </source>
</evidence>
<evidence type="ECO:0000256" key="7">
    <source>
        <dbReference type="PIRSR" id="PIRSR613370-1"/>
    </source>
</evidence>
<proteinExistence type="inferred from homology"/>
<dbReference type="GO" id="GO:0030145">
    <property type="term" value="F:manganese ion binding"/>
    <property type="evidence" value="ECO:0007669"/>
    <property type="project" value="InterPro"/>
</dbReference>
<feature type="active site" description="Proton donor" evidence="7">
    <location>
        <position position="355"/>
    </location>
</feature>
<sequence>MDKAAVSQGRASEGAGGGRDALVFGRTPIETARIRSIETRIVDLPLRRLQQFARFGTHLQSIVLVEILTEDGVTGIGEAVTPCGPWWSGDSVEAIKATIDRYLAPLLVGENLLAPTRLMAKLDEKVRNNGFAKAGIEMALLDGAGKILDVPLHILFGGKVRDSLPVAWPLATGDVAQEIDEAEEMLALGRAGAFKLKMAALPIAEDLARAKRLARALEGRAKLRVDPNEGWEEATAVRAIAELREAGVEMVEQPVARWNLDAMARLTRSSGTTIMIDEGVLSVHDTVEVVKRAAASLLSLKIMKSGGLRNARAMADIANAGGIPVYMGTFLESSIGTAANMHLAASLPALPLGGETIGPMLIGEDICVAPADYHDHALWLPEGPGLGIEIDREKLERFQRK</sequence>
<dbReference type="InterPro" id="IPR034593">
    <property type="entry name" value="DgoD-like"/>
</dbReference>
<dbReference type="SFLD" id="SFLDF00009">
    <property type="entry name" value="o-succinylbenzoate_synthase"/>
    <property type="match status" value="1"/>
</dbReference>
<feature type="active site" description="Proton acceptor" evidence="7">
    <location>
        <position position="197"/>
    </location>
</feature>
<dbReference type="SFLD" id="SFLDG01258">
    <property type="entry name" value="(chloro)muconate_cycloisomeras"/>
    <property type="match status" value="1"/>
</dbReference>
<dbReference type="PANTHER" id="PTHR48080:SF3">
    <property type="entry name" value="ENOLASE SUPERFAMILY MEMBER DDB_G0284701"/>
    <property type="match status" value="1"/>
</dbReference>
<keyword evidence="3" id="KW-0479">Metal-binding</keyword>
<comment type="similarity">
    <text evidence="2">Belongs to the mandelate racemase/muconate lactonizing enzyme family.</text>
</comment>
<dbReference type="InterPro" id="IPR013341">
    <property type="entry name" value="Mandelate_racemase_N_dom"/>
</dbReference>
<dbReference type="InterPro" id="IPR018110">
    <property type="entry name" value="Mandel_Rmase/mucon_lact_enz_CS"/>
</dbReference>
<evidence type="ECO:0000256" key="3">
    <source>
        <dbReference type="ARBA" id="ARBA00022723"/>
    </source>
</evidence>
<dbReference type="PANTHER" id="PTHR48080">
    <property type="entry name" value="D-GALACTONATE DEHYDRATASE-RELATED"/>
    <property type="match status" value="1"/>
</dbReference>
<dbReference type="SMART" id="SM00922">
    <property type="entry name" value="MR_MLE"/>
    <property type="match status" value="1"/>
</dbReference>
<organism evidence="9 10">
    <name type="scientific">Sphingobium indicum (strain DSM 16412 / CCM 7286 / MTCC 6364 / B90A)</name>
    <dbReference type="NCBI Taxonomy" id="861109"/>
    <lineage>
        <taxon>Bacteria</taxon>
        <taxon>Pseudomonadati</taxon>
        <taxon>Pseudomonadota</taxon>
        <taxon>Alphaproteobacteria</taxon>
        <taxon>Sphingomonadales</taxon>
        <taxon>Sphingomonadaceae</taxon>
        <taxon>Sphingobium</taxon>
    </lineage>
</organism>
<dbReference type="InterPro" id="IPR036849">
    <property type="entry name" value="Enolase-like_C_sf"/>
</dbReference>
<dbReference type="GO" id="GO:0018849">
    <property type="term" value="F:muconate cycloisomerase activity"/>
    <property type="evidence" value="ECO:0007669"/>
    <property type="project" value="InterPro"/>
</dbReference>